<name>A0ABQ9IMD1_9NEOP</name>
<protein>
    <submittedName>
        <fullName evidence="2">Uncharacterized protein</fullName>
    </submittedName>
</protein>
<evidence type="ECO:0000256" key="1">
    <source>
        <dbReference type="SAM" id="MobiDB-lite"/>
    </source>
</evidence>
<sequence>MRVKRSTCDFFWEGVWSNGVAVTQREERLPLTKAYRIRFPAGSLSEFSLVRESCWKTPLVSGFSRDLPFPPPFHSGAAPYSPQSPASALKTSLLKAAQIFSLTLSPTPPLHTDLIGTENIQSRASGAVGASEAGGASGAGGASEASGTGRESVAGGASGLGRASGAGGAHHFGVI</sequence>
<proteinExistence type="predicted"/>
<feature type="compositionally biased region" description="Gly residues" evidence="1">
    <location>
        <begin position="156"/>
        <end position="167"/>
    </location>
</feature>
<keyword evidence="3" id="KW-1185">Reference proteome</keyword>
<dbReference type="Proteomes" id="UP001159363">
    <property type="component" value="Chromosome 1"/>
</dbReference>
<comment type="caution">
    <text evidence="2">The sequence shown here is derived from an EMBL/GenBank/DDBJ whole genome shotgun (WGS) entry which is preliminary data.</text>
</comment>
<organism evidence="2 3">
    <name type="scientific">Dryococelus australis</name>
    <dbReference type="NCBI Taxonomy" id="614101"/>
    <lineage>
        <taxon>Eukaryota</taxon>
        <taxon>Metazoa</taxon>
        <taxon>Ecdysozoa</taxon>
        <taxon>Arthropoda</taxon>
        <taxon>Hexapoda</taxon>
        <taxon>Insecta</taxon>
        <taxon>Pterygota</taxon>
        <taxon>Neoptera</taxon>
        <taxon>Polyneoptera</taxon>
        <taxon>Phasmatodea</taxon>
        <taxon>Verophasmatodea</taxon>
        <taxon>Anareolatae</taxon>
        <taxon>Phasmatidae</taxon>
        <taxon>Eurycanthinae</taxon>
        <taxon>Dryococelus</taxon>
    </lineage>
</organism>
<feature type="region of interest" description="Disordered" evidence="1">
    <location>
        <begin position="125"/>
        <end position="167"/>
    </location>
</feature>
<dbReference type="EMBL" id="JARBHB010000001">
    <property type="protein sequence ID" value="KAJ8897814.1"/>
    <property type="molecule type" value="Genomic_DNA"/>
</dbReference>
<gene>
    <name evidence="2" type="ORF">PR048_003167</name>
</gene>
<evidence type="ECO:0000313" key="3">
    <source>
        <dbReference type="Proteomes" id="UP001159363"/>
    </source>
</evidence>
<accession>A0ABQ9IMD1</accession>
<evidence type="ECO:0000313" key="2">
    <source>
        <dbReference type="EMBL" id="KAJ8897814.1"/>
    </source>
</evidence>
<feature type="compositionally biased region" description="Low complexity" evidence="1">
    <location>
        <begin position="125"/>
        <end position="134"/>
    </location>
</feature>
<feature type="compositionally biased region" description="Low complexity" evidence="1">
    <location>
        <begin position="142"/>
        <end position="155"/>
    </location>
</feature>
<reference evidence="2 3" key="1">
    <citation type="submission" date="2023-02" db="EMBL/GenBank/DDBJ databases">
        <title>LHISI_Scaffold_Assembly.</title>
        <authorList>
            <person name="Stuart O.P."/>
            <person name="Cleave R."/>
            <person name="Magrath M.J.L."/>
            <person name="Mikheyev A.S."/>
        </authorList>
    </citation>
    <scope>NUCLEOTIDE SEQUENCE [LARGE SCALE GENOMIC DNA]</scope>
    <source>
        <strain evidence="2">Daus_M_001</strain>
        <tissue evidence="2">Leg muscle</tissue>
    </source>
</reference>